<keyword evidence="5 6" id="KW-0472">Membrane</keyword>
<keyword evidence="4 6" id="KW-1133">Transmembrane helix</keyword>
<evidence type="ECO:0000256" key="4">
    <source>
        <dbReference type="ARBA" id="ARBA00022989"/>
    </source>
</evidence>
<reference evidence="8" key="1">
    <citation type="submission" date="2014-11" db="EMBL/GenBank/DDBJ databases">
        <authorList>
            <person name="Hornung B.V."/>
        </authorList>
    </citation>
    <scope>NUCLEOTIDE SEQUENCE</scope>
    <source>
        <strain evidence="8">INE</strain>
    </source>
</reference>
<keyword evidence="9" id="KW-1185">Reference proteome</keyword>
<evidence type="ECO:0000313" key="7">
    <source>
        <dbReference type="EMBL" id="CAA7600848.1"/>
    </source>
</evidence>
<name>A0A8S0W2P3_9FIRM</name>
<dbReference type="Pfam" id="PF02653">
    <property type="entry name" value="BPD_transp_2"/>
    <property type="match status" value="1"/>
</dbReference>
<dbReference type="Proteomes" id="UP001071230">
    <property type="component" value="Unassembled WGS sequence"/>
</dbReference>
<feature type="transmembrane region" description="Helical" evidence="6">
    <location>
        <begin position="21"/>
        <end position="38"/>
    </location>
</feature>
<evidence type="ECO:0000313" key="9">
    <source>
        <dbReference type="Proteomes" id="UP001071230"/>
    </source>
</evidence>
<dbReference type="PANTHER" id="PTHR32196:SF72">
    <property type="entry name" value="RIBOSE IMPORT PERMEASE PROTEIN RBSC"/>
    <property type="match status" value="1"/>
</dbReference>
<evidence type="ECO:0000313" key="8">
    <source>
        <dbReference type="EMBL" id="CEJ06508.1"/>
    </source>
</evidence>
<sequence length="322" mass="33595">MGVGIKSRIATLRLREQFKKYNLAILLIVFIIVASSLSNKFFTISNLFNIIQQSSVVGIITLGMTYVILVAGIDLSVGSTAAFSGMVSTILISQHLPVIMSIVVAIFAGAIIGLINGWFSSYGGLPSFIVTLATMVAVRGATFILTNGTPIYGLSSGFTFIGTGTIGQFPISGAIWIIITLVLLIISKYTGYGRNLYAVGGNPEASYLSGIKVNFVVLIAFTISGILSAFAGILLASWLTVGQPTAATGVELNAIAAVVLGGTSLFGGKGGILGSFIGVLLMAVITNIFNLVGLGSYYQSVFMGVIIVGALMMNKYLVGEKS</sequence>
<dbReference type="RefSeq" id="WP_240984449.1">
    <property type="nucleotide sequence ID" value="NZ_CDGJ01000030.1"/>
</dbReference>
<dbReference type="Proteomes" id="UP000836597">
    <property type="component" value="Chromosome"/>
</dbReference>
<feature type="transmembrane region" description="Helical" evidence="6">
    <location>
        <begin position="75"/>
        <end position="92"/>
    </location>
</feature>
<evidence type="ECO:0000256" key="6">
    <source>
        <dbReference type="SAM" id="Phobius"/>
    </source>
</evidence>
<dbReference type="AlphaFoldDB" id="A0A8S0W2P3"/>
<dbReference type="GO" id="GO:0005886">
    <property type="term" value="C:plasma membrane"/>
    <property type="evidence" value="ECO:0007669"/>
    <property type="project" value="UniProtKB-SubCell"/>
</dbReference>
<dbReference type="PANTHER" id="PTHR32196">
    <property type="entry name" value="ABC TRANSPORTER PERMEASE PROTEIN YPHD-RELATED-RELATED"/>
    <property type="match status" value="1"/>
</dbReference>
<feature type="transmembrane region" description="Helical" evidence="6">
    <location>
        <begin position="98"/>
        <end position="119"/>
    </location>
</feature>
<keyword evidence="2" id="KW-1003">Cell membrane</keyword>
<feature type="transmembrane region" description="Helical" evidence="6">
    <location>
        <begin position="50"/>
        <end position="68"/>
    </location>
</feature>
<evidence type="ECO:0000256" key="3">
    <source>
        <dbReference type="ARBA" id="ARBA00022692"/>
    </source>
</evidence>
<gene>
    <name evidence="8" type="ORF">DEACI_0956</name>
    <name evidence="7" type="ORF">DEACI_1501</name>
</gene>
<feature type="transmembrane region" description="Helical" evidence="6">
    <location>
        <begin position="126"/>
        <end position="146"/>
    </location>
</feature>
<dbReference type="EMBL" id="CDGJ01000030">
    <property type="protein sequence ID" value="CEJ06508.1"/>
    <property type="molecule type" value="Genomic_DNA"/>
</dbReference>
<evidence type="ECO:0000256" key="2">
    <source>
        <dbReference type="ARBA" id="ARBA00022475"/>
    </source>
</evidence>
<feature type="transmembrane region" description="Helical" evidence="6">
    <location>
        <begin position="215"/>
        <end position="239"/>
    </location>
</feature>
<feature type="transmembrane region" description="Helical" evidence="6">
    <location>
        <begin position="297"/>
        <end position="318"/>
    </location>
</feature>
<dbReference type="KEGG" id="aacx:DEACI_1501"/>
<comment type="subcellular location">
    <subcellularLocation>
        <location evidence="1">Cell membrane</location>
        <topology evidence="1">Multi-pass membrane protein</topology>
    </subcellularLocation>
</comment>
<feature type="transmembrane region" description="Helical" evidence="6">
    <location>
        <begin position="166"/>
        <end position="186"/>
    </location>
</feature>
<keyword evidence="3 6" id="KW-0812">Transmembrane</keyword>
<dbReference type="EMBL" id="LR746496">
    <property type="protein sequence ID" value="CAA7600848.1"/>
    <property type="molecule type" value="Genomic_DNA"/>
</dbReference>
<dbReference type="GO" id="GO:0022857">
    <property type="term" value="F:transmembrane transporter activity"/>
    <property type="evidence" value="ECO:0007669"/>
    <property type="project" value="InterPro"/>
</dbReference>
<reference evidence="7" key="2">
    <citation type="submission" date="2020-01" db="EMBL/GenBank/DDBJ databases">
        <authorList>
            <person name="Hornung B."/>
        </authorList>
    </citation>
    <scope>NUCLEOTIDE SEQUENCE</scope>
    <source>
        <strain evidence="7">PacBioINE</strain>
    </source>
</reference>
<dbReference type="InterPro" id="IPR001851">
    <property type="entry name" value="ABC_transp_permease"/>
</dbReference>
<feature type="transmembrane region" description="Helical" evidence="6">
    <location>
        <begin position="273"/>
        <end position="291"/>
    </location>
</feature>
<evidence type="ECO:0000256" key="1">
    <source>
        <dbReference type="ARBA" id="ARBA00004651"/>
    </source>
</evidence>
<evidence type="ECO:0000256" key="5">
    <source>
        <dbReference type="ARBA" id="ARBA00023136"/>
    </source>
</evidence>
<organism evidence="7">
    <name type="scientific">Acididesulfobacillus acetoxydans</name>
    <dbReference type="NCBI Taxonomy" id="1561005"/>
    <lineage>
        <taxon>Bacteria</taxon>
        <taxon>Bacillati</taxon>
        <taxon>Bacillota</taxon>
        <taxon>Clostridia</taxon>
        <taxon>Eubacteriales</taxon>
        <taxon>Peptococcaceae</taxon>
        <taxon>Acididesulfobacillus</taxon>
    </lineage>
</organism>
<feature type="transmembrane region" description="Helical" evidence="6">
    <location>
        <begin position="245"/>
        <end position="266"/>
    </location>
</feature>
<dbReference type="CDD" id="cd06579">
    <property type="entry name" value="TM_PBP1_transp_AraH_like"/>
    <property type="match status" value="1"/>
</dbReference>
<proteinExistence type="predicted"/>
<protein>
    <submittedName>
        <fullName evidence="7 8">Branched-chain amino acid transport system / permease component</fullName>
    </submittedName>
</protein>
<accession>A0A8S0W2P3</accession>